<keyword evidence="1" id="KW-0812">Transmembrane</keyword>
<name>A0AAW2C686_9ROSI</name>
<keyword evidence="1" id="KW-0472">Membrane</keyword>
<comment type="caution">
    <text evidence="2">The sequence shown here is derived from an EMBL/GenBank/DDBJ whole genome shotgun (WGS) entry which is preliminary data.</text>
</comment>
<gene>
    <name evidence="2" type="ORF">SO802_026860</name>
</gene>
<protein>
    <recommendedName>
        <fullName evidence="4">Aminotransferase-like plant mobile domain-containing protein</fullName>
    </recommendedName>
</protein>
<dbReference type="Proteomes" id="UP001459277">
    <property type="component" value="Unassembled WGS sequence"/>
</dbReference>
<keyword evidence="3" id="KW-1185">Reference proteome</keyword>
<dbReference type="EMBL" id="JAZDWU010000009">
    <property type="protein sequence ID" value="KAK9991875.1"/>
    <property type="molecule type" value="Genomic_DNA"/>
</dbReference>
<evidence type="ECO:0000256" key="1">
    <source>
        <dbReference type="SAM" id="Phobius"/>
    </source>
</evidence>
<evidence type="ECO:0000313" key="2">
    <source>
        <dbReference type="EMBL" id="KAK9991875.1"/>
    </source>
</evidence>
<reference evidence="2 3" key="1">
    <citation type="submission" date="2024-01" db="EMBL/GenBank/DDBJ databases">
        <title>A telomere-to-telomere, gap-free genome of sweet tea (Lithocarpus litseifolius).</title>
        <authorList>
            <person name="Zhou J."/>
        </authorList>
    </citation>
    <scope>NUCLEOTIDE SEQUENCE [LARGE SCALE GENOMIC DNA]</scope>
    <source>
        <strain evidence="2">Zhou-2022a</strain>
        <tissue evidence="2">Leaf</tissue>
    </source>
</reference>
<evidence type="ECO:0000313" key="3">
    <source>
        <dbReference type="Proteomes" id="UP001459277"/>
    </source>
</evidence>
<feature type="transmembrane region" description="Helical" evidence="1">
    <location>
        <begin position="153"/>
        <end position="177"/>
    </location>
</feature>
<accession>A0AAW2C686</accession>
<sequence length="350" mass="39131">MRSAERDGGLARSAVTREGEIGEIESVARDSGLARSAVTGEAEIGEIDIGGERRRLGKISGWADQGAFLPRSKWKNLKSRGIGEVILTPYDFSAITGSKLGGERIKVNDFITSSEIKSLLGVMPSKMKSKNVSLMWLYTNIESCKIVVTGTRMFMLLFIGTLLCPNLGSIVSLRYLWSLRDIGQIKNYDWVGMAYMYEYFGVGPQVLEDVGDMYPMFLHWLPKYRLSTLPKHSLQAWRMVIDNLIADDMSLDPWLGCEERAKCEWAQELNSRQVLSIVAMGDIGILFYASSSEKEAEEEVIPPPSHIGGSSSSFMVTYSHFLSWQYEVMNPDGSYSSVNLDWPVYTPNVP</sequence>
<evidence type="ECO:0008006" key="4">
    <source>
        <dbReference type="Google" id="ProtNLM"/>
    </source>
</evidence>
<organism evidence="2 3">
    <name type="scientific">Lithocarpus litseifolius</name>
    <dbReference type="NCBI Taxonomy" id="425828"/>
    <lineage>
        <taxon>Eukaryota</taxon>
        <taxon>Viridiplantae</taxon>
        <taxon>Streptophyta</taxon>
        <taxon>Embryophyta</taxon>
        <taxon>Tracheophyta</taxon>
        <taxon>Spermatophyta</taxon>
        <taxon>Magnoliopsida</taxon>
        <taxon>eudicotyledons</taxon>
        <taxon>Gunneridae</taxon>
        <taxon>Pentapetalae</taxon>
        <taxon>rosids</taxon>
        <taxon>fabids</taxon>
        <taxon>Fagales</taxon>
        <taxon>Fagaceae</taxon>
        <taxon>Lithocarpus</taxon>
    </lineage>
</organism>
<proteinExistence type="predicted"/>
<keyword evidence="1" id="KW-1133">Transmembrane helix</keyword>
<dbReference type="AlphaFoldDB" id="A0AAW2C686"/>